<dbReference type="Pfam" id="PF00431">
    <property type="entry name" value="CUB"/>
    <property type="match status" value="1"/>
</dbReference>
<keyword evidence="5" id="KW-1185">Reference proteome</keyword>
<name>A0A2A2KPD0_9BILA</name>
<gene>
    <name evidence="4" type="ORF">WR25_11727</name>
</gene>
<proteinExistence type="predicted"/>
<reference evidence="4 5" key="1">
    <citation type="journal article" date="2017" name="Curr. Biol.">
        <title>Genome architecture and evolution of a unichromosomal asexual nematode.</title>
        <authorList>
            <person name="Fradin H."/>
            <person name="Zegar C."/>
            <person name="Gutwein M."/>
            <person name="Lucas J."/>
            <person name="Kovtun M."/>
            <person name="Corcoran D."/>
            <person name="Baugh L.R."/>
            <person name="Kiontke K."/>
            <person name="Gunsalus K."/>
            <person name="Fitch D.H."/>
            <person name="Piano F."/>
        </authorList>
    </citation>
    <scope>NUCLEOTIDE SEQUENCE [LARGE SCALE GENOMIC DNA]</scope>
    <source>
        <strain evidence="4">PF1309</strain>
    </source>
</reference>
<sequence length="490" mass="55818">MHSYGPEVNYFEIKNSIGIKQRLSMNCTEYRHLYQIEPHPENATIMLVENLNLGTGSLLQIFHYYMETVNGTVVDKVVFVDKLTSKDDAGSLEQVRKYKTSKGVGFRIQYSTKQPVTKEEFRIVVSTHNLKKLLCETPLVTKMDTEDIKLLPLNIKYLQIGCPLRIQMRPGQFVSFYGYQTNSTLLFRETRDGKRIDWDQSIDVQQFGITAETNEVDILVISNDNEPQSAEDKIHIHIHPIDTKACTCESEVLEFDFPRIRISVTSPSFPALYCPNMDCTRKLVISQNVPNITDDDQWVIMLMSSIVLTEKDKDFLEIFTGEGKDRFVYRNYSGLLSAPQSTLIESDHVSVRFHSDGAISHHGYKADFIIVPIEQDCKCGPPQTLPLNGSLEKSFPSKCVIFNCHWQIVPDLLANDNENSSDYLFTIVVNYDFPLTRDMFIATSYQDGKEYSKIRSERHPATGHMRSGVEHVDELVVATTCSQGAQLACF</sequence>
<dbReference type="CDD" id="cd00041">
    <property type="entry name" value="CUB"/>
    <property type="match status" value="1"/>
</dbReference>
<comment type="caution">
    <text evidence="4">The sequence shown here is derived from an EMBL/GenBank/DDBJ whole genome shotgun (WGS) entry which is preliminary data.</text>
</comment>
<dbReference type="InterPro" id="IPR035914">
    <property type="entry name" value="Sperma_CUB_dom_sf"/>
</dbReference>
<dbReference type="OrthoDB" id="5804959at2759"/>
<protein>
    <recommendedName>
        <fullName evidence="3">CUB domain-containing protein</fullName>
    </recommendedName>
</protein>
<dbReference type="PANTHER" id="PTHR39385">
    <property type="entry name" value="PROTEIN CBG20422"/>
    <property type="match status" value="1"/>
</dbReference>
<dbReference type="Proteomes" id="UP000218231">
    <property type="component" value="Unassembled WGS sequence"/>
</dbReference>
<dbReference type="PROSITE" id="PS01180">
    <property type="entry name" value="CUB"/>
    <property type="match status" value="1"/>
</dbReference>
<evidence type="ECO:0000256" key="1">
    <source>
        <dbReference type="ARBA" id="ARBA00023157"/>
    </source>
</evidence>
<dbReference type="EMBL" id="LIAE01008038">
    <property type="protein sequence ID" value="PAV75782.1"/>
    <property type="molecule type" value="Genomic_DNA"/>
</dbReference>
<comment type="caution">
    <text evidence="2">Lacks conserved residue(s) required for the propagation of feature annotation.</text>
</comment>
<dbReference type="STRING" id="2018661.A0A2A2KPD0"/>
<accession>A0A2A2KPD0</accession>
<evidence type="ECO:0000259" key="3">
    <source>
        <dbReference type="PROSITE" id="PS01180"/>
    </source>
</evidence>
<evidence type="ECO:0000313" key="5">
    <source>
        <dbReference type="Proteomes" id="UP000218231"/>
    </source>
</evidence>
<dbReference type="SMART" id="SM00042">
    <property type="entry name" value="CUB"/>
    <property type="match status" value="1"/>
</dbReference>
<evidence type="ECO:0000256" key="2">
    <source>
        <dbReference type="PROSITE-ProRule" id="PRU00059"/>
    </source>
</evidence>
<dbReference type="Gene3D" id="2.60.120.290">
    <property type="entry name" value="Spermadhesin, CUB domain"/>
    <property type="match status" value="1"/>
</dbReference>
<dbReference type="PANTHER" id="PTHR39385:SF2">
    <property type="entry name" value="SLIT-LIKE 3 PROTEIN"/>
    <property type="match status" value="1"/>
</dbReference>
<evidence type="ECO:0000313" key="4">
    <source>
        <dbReference type="EMBL" id="PAV75782.1"/>
    </source>
</evidence>
<dbReference type="SUPFAM" id="SSF49854">
    <property type="entry name" value="Spermadhesin, CUB domain"/>
    <property type="match status" value="1"/>
</dbReference>
<organism evidence="4 5">
    <name type="scientific">Diploscapter pachys</name>
    <dbReference type="NCBI Taxonomy" id="2018661"/>
    <lineage>
        <taxon>Eukaryota</taxon>
        <taxon>Metazoa</taxon>
        <taxon>Ecdysozoa</taxon>
        <taxon>Nematoda</taxon>
        <taxon>Chromadorea</taxon>
        <taxon>Rhabditida</taxon>
        <taxon>Rhabditina</taxon>
        <taxon>Rhabditomorpha</taxon>
        <taxon>Rhabditoidea</taxon>
        <taxon>Rhabditidae</taxon>
        <taxon>Diploscapter</taxon>
    </lineage>
</organism>
<dbReference type="AlphaFoldDB" id="A0A2A2KPD0"/>
<dbReference type="InterPro" id="IPR000859">
    <property type="entry name" value="CUB_dom"/>
</dbReference>
<keyword evidence="1" id="KW-1015">Disulfide bond</keyword>
<feature type="domain" description="CUB" evidence="3">
    <location>
        <begin position="248"/>
        <end position="371"/>
    </location>
</feature>